<reference evidence="2 3" key="1">
    <citation type="journal article" date="2019" name="Gigascience">
        <title>Whole-genome sequence of the oriental lung fluke Paragonimus westermani.</title>
        <authorList>
            <person name="Oey H."/>
            <person name="Zakrzewski M."/>
            <person name="Narain K."/>
            <person name="Devi K.R."/>
            <person name="Agatsuma T."/>
            <person name="Nawaratna S."/>
            <person name="Gobert G.N."/>
            <person name="Jones M.K."/>
            <person name="Ragan M.A."/>
            <person name="McManus D.P."/>
            <person name="Krause L."/>
        </authorList>
    </citation>
    <scope>NUCLEOTIDE SEQUENCE [LARGE SCALE GENOMIC DNA]</scope>
    <source>
        <strain evidence="2 3">IND2009</strain>
    </source>
</reference>
<protein>
    <submittedName>
        <fullName evidence="2">Uncharacterized protein</fullName>
    </submittedName>
</protein>
<organism evidence="2 3">
    <name type="scientific">Paragonimus westermani</name>
    <dbReference type="NCBI Taxonomy" id="34504"/>
    <lineage>
        <taxon>Eukaryota</taxon>
        <taxon>Metazoa</taxon>
        <taxon>Spiralia</taxon>
        <taxon>Lophotrochozoa</taxon>
        <taxon>Platyhelminthes</taxon>
        <taxon>Trematoda</taxon>
        <taxon>Digenea</taxon>
        <taxon>Plagiorchiida</taxon>
        <taxon>Troglotremata</taxon>
        <taxon>Troglotrematidae</taxon>
        <taxon>Paragonimus</taxon>
    </lineage>
</organism>
<dbReference type="EMBL" id="QNGE01002966">
    <property type="protein sequence ID" value="KAA3674710.1"/>
    <property type="molecule type" value="Genomic_DNA"/>
</dbReference>
<dbReference type="Gene3D" id="1.10.20.10">
    <property type="entry name" value="Histone, subunit A"/>
    <property type="match status" value="1"/>
</dbReference>
<name>A0A5J4NH09_9TREM</name>
<dbReference type="AlphaFoldDB" id="A0A5J4NH09"/>
<feature type="region of interest" description="Disordered" evidence="1">
    <location>
        <begin position="1"/>
        <end position="30"/>
    </location>
</feature>
<dbReference type="GO" id="GO:0046982">
    <property type="term" value="F:protein heterodimerization activity"/>
    <property type="evidence" value="ECO:0007669"/>
    <property type="project" value="InterPro"/>
</dbReference>
<sequence length="254" mass="29396">MAPKVVSGKAAKKASKVKVPKVDKKKKRRRKESYAIYIYKVLRQIGVHQDSFRSQTLDTFQVDDYQVTSSDENSSTWSSSPKYQLSDTLKAPLKRKDMLERSTSSMEHQRSFTDEVWRRCSSRHLVIKSPGRAHLTSDKSNKKPAAMEVLVDRNYIEPIRLNLLPNFKVSDFQTIPKRVCSIPLLHYRPTKQPAQDSRIQLQGVFSKSLLAERSLLNNLTLTTYNLCLQNLVKWMKQVKLFDHKIGNIYHLALF</sequence>
<dbReference type="InterPro" id="IPR009072">
    <property type="entry name" value="Histone-fold"/>
</dbReference>
<feature type="compositionally biased region" description="Basic residues" evidence="1">
    <location>
        <begin position="10"/>
        <end position="30"/>
    </location>
</feature>
<proteinExistence type="predicted"/>
<gene>
    <name evidence="2" type="ORF">DEA37_0002652</name>
</gene>
<keyword evidence="3" id="KW-1185">Reference proteome</keyword>
<dbReference type="Proteomes" id="UP000324629">
    <property type="component" value="Unassembled WGS sequence"/>
</dbReference>
<comment type="caution">
    <text evidence="2">The sequence shown here is derived from an EMBL/GenBank/DDBJ whole genome shotgun (WGS) entry which is preliminary data.</text>
</comment>
<evidence type="ECO:0000313" key="2">
    <source>
        <dbReference type="EMBL" id="KAA3674710.1"/>
    </source>
</evidence>
<evidence type="ECO:0000313" key="3">
    <source>
        <dbReference type="Proteomes" id="UP000324629"/>
    </source>
</evidence>
<evidence type="ECO:0000256" key="1">
    <source>
        <dbReference type="SAM" id="MobiDB-lite"/>
    </source>
</evidence>
<accession>A0A5J4NH09</accession>